<evidence type="ECO:0000256" key="5">
    <source>
        <dbReference type="ARBA" id="ARBA00022692"/>
    </source>
</evidence>
<reference evidence="15" key="1">
    <citation type="journal article" date="2017" name="Front. Plant Sci.">
        <title>Climate Clever Clovers: New Paradigm to Reduce the Environmental Footprint of Ruminants by Breeding Low Methanogenic Forages Utilizing Haplotype Variation.</title>
        <authorList>
            <person name="Kaur P."/>
            <person name="Appels R."/>
            <person name="Bayer P.E."/>
            <person name="Keeble-Gagnere G."/>
            <person name="Wang J."/>
            <person name="Hirakawa H."/>
            <person name="Shirasawa K."/>
            <person name="Vercoe P."/>
            <person name="Stefanova K."/>
            <person name="Durmic Z."/>
            <person name="Nichols P."/>
            <person name="Revell C."/>
            <person name="Isobe S.N."/>
            <person name="Edwards D."/>
            <person name="Erskine W."/>
        </authorList>
    </citation>
    <scope>NUCLEOTIDE SEQUENCE [LARGE SCALE GENOMIC DNA]</scope>
    <source>
        <strain evidence="15">cv. Daliak</strain>
    </source>
</reference>
<keyword evidence="11 12" id="KW-0472">Membrane</keyword>
<keyword evidence="15" id="KW-1185">Reference proteome</keyword>
<keyword evidence="4" id="KW-0808">Transferase</keyword>
<evidence type="ECO:0000256" key="8">
    <source>
        <dbReference type="ARBA" id="ARBA00022786"/>
    </source>
</evidence>
<evidence type="ECO:0000259" key="13">
    <source>
        <dbReference type="Pfam" id="PF12483"/>
    </source>
</evidence>
<protein>
    <recommendedName>
        <fullName evidence="3">RING-type E3 ubiquitin transferase</fullName>
        <ecNumber evidence="3">2.3.2.27</ecNumber>
    </recommendedName>
</protein>
<evidence type="ECO:0000256" key="9">
    <source>
        <dbReference type="ARBA" id="ARBA00022833"/>
    </source>
</evidence>
<evidence type="ECO:0000256" key="10">
    <source>
        <dbReference type="ARBA" id="ARBA00022989"/>
    </source>
</evidence>
<evidence type="ECO:0000256" key="2">
    <source>
        <dbReference type="ARBA" id="ARBA00004141"/>
    </source>
</evidence>
<dbReference type="EC" id="2.3.2.27" evidence="3"/>
<evidence type="ECO:0000256" key="6">
    <source>
        <dbReference type="ARBA" id="ARBA00022723"/>
    </source>
</evidence>
<dbReference type="InterPro" id="IPR022170">
    <property type="entry name" value="MUL1-like"/>
</dbReference>
<sequence>MEDLIIFGGFAFFGGSVLHIIARNHEREARILKSVTRVNRLNDLAQLLDAERLPLVVTISGKVASENPINCEITGLKSVIVEERVNKLYLKKKEEEKCKCAIKQKEKCKRATKPQKTCNDADYWTLHSEPSDSWTLHSKSISCNTKEVPWYLDDGTDHVHVVGARGATDFGYTAVRSKFDESGQTLVCGTLDSLRDKKILGLKRTERVLPVGAFLTVVGEVI</sequence>
<feature type="domain" description="E3 Ubiquitin ligase MUL1-like" evidence="13">
    <location>
        <begin position="131"/>
        <end position="221"/>
    </location>
</feature>
<evidence type="ECO:0000256" key="7">
    <source>
        <dbReference type="ARBA" id="ARBA00022771"/>
    </source>
</evidence>
<evidence type="ECO:0000256" key="4">
    <source>
        <dbReference type="ARBA" id="ARBA00022679"/>
    </source>
</evidence>
<comment type="subcellular location">
    <subcellularLocation>
        <location evidence="2">Membrane</location>
        <topology evidence="2">Multi-pass membrane protein</topology>
    </subcellularLocation>
</comment>
<dbReference type="GO" id="GO:0061630">
    <property type="term" value="F:ubiquitin protein ligase activity"/>
    <property type="evidence" value="ECO:0007669"/>
    <property type="project" value="UniProtKB-EC"/>
</dbReference>
<feature type="transmembrane region" description="Helical" evidence="12">
    <location>
        <begin position="6"/>
        <end position="22"/>
    </location>
</feature>
<name>A0A2Z6NG70_TRISU</name>
<keyword evidence="9" id="KW-0862">Zinc</keyword>
<proteinExistence type="predicted"/>
<keyword evidence="7" id="KW-0863">Zinc-finger</keyword>
<evidence type="ECO:0000256" key="1">
    <source>
        <dbReference type="ARBA" id="ARBA00000900"/>
    </source>
</evidence>
<organism evidence="14 15">
    <name type="scientific">Trifolium subterraneum</name>
    <name type="common">Subterranean clover</name>
    <dbReference type="NCBI Taxonomy" id="3900"/>
    <lineage>
        <taxon>Eukaryota</taxon>
        <taxon>Viridiplantae</taxon>
        <taxon>Streptophyta</taxon>
        <taxon>Embryophyta</taxon>
        <taxon>Tracheophyta</taxon>
        <taxon>Spermatophyta</taxon>
        <taxon>Magnoliopsida</taxon>
        <taxon>eudicotyledons</taxon>
        <taxon>Gunneridae</taxon>
        <taxon>Pentapetalae</taxon>
        <taxon>rosids</taxon>
        <taxon>fabids</taxon>
        <taxon>Fabales</taxon>
        <taxon>Fabaceae</taxon>
        <taxon>Papilionoideae</taxon>
        <taxon>50 kb inversion clade</taxon>
        <taxon>NPAAA clade</taxon>
        <taxon>Hologalegina</taxon>
        <taxon>IRL clade</taxon>
        <taxon>Trifolieae</taxon>
        <taxon>Trifolium</taxon>
    </lineage>
</organism>
<dbReference type="PANTHER" id="PTHR47568">
    <property type="match status" value="1"/>
</dbReference>
<dbReference type="OrthoDB" id="1431344at2759"/>
<dbReference type="GO" id="GO:0008270">
    <property type="term" value="F:zinc ion binding"/>
    <property type="evidence" value="ECO:0007669"/>
    <property type="project" value="UniProtKB-KW"/>
</dbReference>
<keyword evidence="5 12" id="KW-0812">Transmembrane</keyword>
<keyword evidence="8" id="KW-0833">Ubl conjugation pathway</keyword>
<dbReference type="EMBL" id="DF973433">
    <property type="protein sequence ID" value="GAU30719.1"/>
    <property type="molecule type" value="Genomic_DNA"/>
</dbReference>
<gene>
    <name evidence="14" type="ORF">TSUD_39430</name>
</gene>
<evidence type="ECO:0000313" key="14">
    <source>
        <dbReference type="EMBL" id="GAU30719.1"/>
    </source>
</evidence>
<dbReference type="Pfam" id="PF12483">
    <property type="entry name" value="GIDE"/>
    <property type="match status" value="1"/>
</dbReference>
<evidence type="ECO:0000256" key="12">
    <source>
        <dbReference type="SAM" id="Phobius"/>
    </source>
</evidence>
<dbReference type="GO" id="GO:0016020">
    <property type="term" value="C:membrane"/>
    <property type="evidence" value="ECO:0007669"/>
    <property type="project" value="UniProtKB-SubCell"/>
</dbReference>
<dbReference type="PANTHER" id="PTHR47568:SF2">
    <property type="entry name" value="E3 UBIQUITIN-PROTEIN LIGASE SP1-RELATED"/>
    <property type="match status" value="1"/>
</dbReference>
<accession>A0A2Z6NG70</accession>
<evidence type="ECO:0000313" key="15">
    <source>
        <dbReference type="Proteomes" id="UP000242715"/>
    </source>
</evidence>
<dbReference type="Proteomes" id="UP000242715">
    <property type="component" value="Unassembled WGS sequence"/>
</dbReference>
<evidence type="ECO:0000256" key="11">
    <source>
        <dbReference type="ARBA" id="ARBA00023136"/>
    </source>
</evidence>
<keyword evidence="10 12" id="KW-1133">Transmembrane helix</keyword>
<dbReference type="AlphaFoldDB" id="A0A2Z6NG70"/>
<keyword evidence="6" id="KW-0479">Metal-binding</keyword>
<dbReference type="GO" id="GO:0016567">
    <property type="term" value="P:protein ubiquitination"/>
    <property type="evidence" value="ECO:0007669"/>
    <property type="project" value="InterPro"/>
</dbReference>
<comment type="catalytic activity">
    <reaction evidence="1">
        <text>S-ubiquitinyl-[E2 ubiquitin-conjugating enzyme]-L-cysteine + [acceptor protein]-L-lysine = [E2 ubiquitin-conjugating enzyme]-L-cysteine + N(6)-ubiquitinyl-[acceptor protein]-L-lysine.</text>
        <dbReference type="EC" id="2.3.2.27"/>
    </reaction>
</comment>
<dbReference type="InterPro" id="IPR044231">
    <property type="entry name" value="SP1/SPL1"/>
</dbReference>
<evidence type="ECO:0000256" key="3">
    <source>
        <dbReference type="ARBA" id="ARBA00012483"/>
    </source>
</evidence>